<dbReference type="EMBL" id="JAINUG010000034">
    <property type="protein sequence ID" value="KAJ8408605.1"/>
    <property type="molecule type" value="Genomic_DNA"/>
</dbReference>
<organism evidence="1 2">
    <name type="scientific">Aldrovandia affinis</name>
    <dbReference type="NCBI Taxonomy" id="143900"/>
    <lineage>
        <taxon>Eukaryota</taxon>
        <taxon>Metazoa</taxon>
        <taxon>Chordata</taxon>
        <taxon>Craniata</taxon>
        <taxon>Vertebrata</taxon>
        <taxon>Euteleostomi</taxon>
        <taxon>Actinopterygii</taxon>
        <taxon>Neopterygii</taxon>
        <taxon>Teleostei</taxon>
        <taxon>Notacanthiformes</taxon>
        <taxon>Halosauridae</taxon>
        <taxon>Aldrovandia</taxon>
    </lineage>
</organism>
<dbReference type="Proteomes" id="UP001221898">
    <property type="component" value="Unassembled WGS sequence"/>
</dbReference>
<evidence type="ECO:0000313" key="1">
    <source>
        <dbReference type="EMBL" id="KAJ8408605.1"/>
    </source>
</evidence>
<name>A0AAD7STP8_9TELE</name>
<proteinExistence type="predicted"/>
<reference evidence="1" key="1">
    <citation type="journal article" date="2023" name="Science">
        <title>Genome structures resolve the early diversification of teleost fishes.</title>
        <authorList>
            <person name="Parey E."/>
            <person name="Louis A."/>
            <person name="Montfort J."/>
            <person name="Bouchez O."/>
            <person name="Roques C."/>
            <person name="Iampietro C."/>
            <person name="Lluch J."/>
            <person name="Castinel A."/>
            <person name="Donnadieu C."/>
            <person name="Desvignes T."/>
            <person name="Floi Bucao C."/>
            <person name="Jouanno E."/>
            <person name="Wen M."/>
            <person name="Mejri S."/>
            <person name="Dirks R."/>
            <person name="Jansen H."/>
            <person name="Henkel C."/>
            <person name="Chen W.J."/>
            <person name="Zahm M."/>
            <person name="Cabau C."/>
            <person name="Klopp C."/>
            <person name="Thompson A.W."/>
            <person name="Robinson-Rechavi M."/>
            <person name="Braasch I."/>
            <person name="Lecointre G."/>
            <person name="Bobe J."/>
            <person name="Postlethwait J.H."/>
            <person name="Berthelot C."/>
            <person name="Roest Crollius H."/>
            <person name="Guiguen Y."/>
        </authorList>
    </citation>
    <scope>NUCLEOTIDE SEQUENCE</scope>
    <source>
        <strain evidence="1">NC1722</strain>
    </source>
</reference>
<keyword evidence="2" id="KW-1185">Reference proteome</keyword>
<evidence type="ECO:0000313" key="2">
    <source>
        <dbReference type="Proteomes" id="UP001221898"/>
    </source>
</evidence>
<sequence length="83" mass="8847">MIHFPACQERGGPAVLLHNAPAALLRRQSGEHNVPERGARWQDRSRAAVGCHMSALGCSCVWGNSRGNLALKIPSPSSFDGAL</sequence>
<protein>
    <submittedName>
        <fullName evidence="1">Uncharacterized protein</fullName>
    </submittedName>
</protein>
<comment type="caution">
    <text evidence="1">The sequence shown here is derived from an EMBL/GenBank/DDBJ whole genome shotgun (WGS) entry which is preliminary data.</text>
</comment>
<gene>
    <name evidence="1" type="ORF">AAFF_G00252400</name>
</gene>
<dbReference type="AlphaFoldDB" id="A0AAD7STP8"/>
<accession>A0AAD7STP8</accession>